<evidence type="ECO:0008006" key="3">
    <source>
        <dbReference type="Google" id="ProtNLM"/>
    </source>
</evidence>
<dbReference type="AlphaFoldDB" id="A0A3B0Y904"/>
<proteinExistence type="predicted"/>
<reference evidence="2" key="1">
    <citation type="submission" date="2018-06" db="EMBL/GenBank/DDBJ databases">
        <authorList>
            <person name="Zhirakovskaya E."/>
        </authorList>
    </citation>
    <scope>NUCLEOTIDE SEQUENCE</scope>
</reference>
<feature type="non-terminal residue" evidence="2">
    <location>
        <position position="195"/>
    </location>
</feature>
<organism evidence="2">
    <name type="scientific">hydrothermal vent metagenome</name>
    <dbReference type="NCBI Taxonomy" id="652676"/>
    <lineage>
        <taxon>unclassified sequences</taxon>
        <taxon>metagenomes</taxon>
        <taxon>ecological metagenomes</taxon>
    </lineage>
</organism>
<gene>
    <name evidence="2" type="ORF">MNBD_GAMMA10-2400</name>
</gene>
<feature type="transmembrane region" description="Helical" evidence="1">
    <location>
        <begin position="20"/>
        <end position="38"/>
    </location>
</feature>
<accession>A0A3B0Y904</accession>
<name>A0A3B0Y904_9ZZZZ</name>
<evidence type="ECO:0000313" key="2">
    <source>
        <dbReference type="EMBL" id="VAW71812.1"/>
    </source>
</evidence>
<protein>
    <recommendedName>
        <fullName evidence="3">Chemotaxis methyl-accepting receptor HlyB-like 4HB MCP domain-containing protein</fullName>
    </recommendedName>
</protein>
<dbReference type="EMBL" id="UOFJ01000624">
    <property type="protein sequence ID" value="VAW71812.1"/>
    <property type="molecule type" value="Genomic_DNA"/>
</dbReference>
<sequence length="195" mass="22369">MKSIPQSISNRATRTGFKAALIFCIAVVVISLIQIDSWSRAGFERIKNNTQQIRLMFTMQDVVQKRELMMQRMLNMQSIAERKQQSTRYERFAPTYLEARQQLSLSVRDKELDRYLSELDTAYGAATLYYKALNEQLLAGQLNKAGLNALFLKSCKATDLVYALLNKMVDVQYRSYGRVVVEYEQSRLSALLSVG</sequence>
<evidence type="ECO:0000256" key="1">
    <source>
        <dbReference type="SAM" id="Phobius"/>
    </source>
</evidence>
<keyword evidence="1" id="KW-0472">Membrane</keyword>
<keyword evidence="1" id="KW-0812">Transmembrane</keyword>
<keyword evidence="1" id="KW-1133">Transmembrane helix</keyword>